<keyword evidence="3" id="KW-1185">Reference proteome</keyword>
<feature type="chain" id="PRO_5047134388" evidence="1">
    <location>
        <begin position="22"/>
        <end position="462"/>
    </location>
</feature>
<evidence type="ECO:0000256" key="1">
    <source>
        <dbReference type="SAM" id="SignalP"/>
    </source>
</evidence>
<dbReference type="EMBL" id="JAIWIU010000005">
    <property type="protein sequence ID" value="MCA2014638.1"/>
    <property type="molecule type" value="Genomic_DNA"/>
</dbReference>
<feature type="signal peptide" evidence="1">
    <location>
        <begin position="1"/>
        <end position="21"/>
    </location>
</feature>
<proteinExistence type="predicted"/>
<organism evidence="2 3">
    <name type="scientific">Vibrio tritonius</name>
    <dbReference type="NCBI Taxonomy" id="1435069"/>
    <lineage>
        <taxon>Bacteria</taxon>
        <taxon>Pseudomonadati</taxon>
        <taxon>Pseudomonadota</taxon>
        <taxon>Gammaproteobacteria</taxon>
        <taxon>Vibrionales</taxon>
        <taxon>Vibrionaceae</taxon>
        <taxon>Vibrio</taxon>
    </lineage>
</organism>
<dbReference type="Proteomes" id="UP001199044">
    <property type="component" value="Unassembled WGS sequence"/>
</dbReference>
<comment type="caution">
    <text evidence="2">The sequence shown here is derived from an EMBL/GenBank/DDBJ whole genome shotgun (WGS) entry which is preliminary data.</text>
</comment>
<gene>
    <name evidence="2" type="ORF">LDJ79_00855</name>
</gene>
<dbReference type="Pfam" id="PF06834">
    <property type="entry name" value="TraU"/>
    <property type="match status" value="1"/>
</dbReference>
<sequence>MNIFKILLVSATLMFTQLVFGEDATQTTDAVNAATAVAKIESAASSLASAFKSASAITSADLTSGAESVYNLMLNNKSGTDNTTSSISTTTVAKINESQKTHWNLINETKEVALDKTKYLAESLNCTRYSVVGICISYTISLKGIHFHTHIAVEHYVRDLHVEVSSKLPSDGAEEYSSNTPIPSSTSVAGDIALVYPLSWKLATEYGGLIDVDSGGITSAFTKLGKISGQTTYSKNSQYLYRDAQVSGNIEGLVADAFLENTIGVVGWCQSPAVAGVVYFNSALDMFSWRWIATSETVLTALYQVKYLKWNDIGGSYGSMMPRQGFINTRSNYKAAIIAAYRALSIAGENRSLFSSTAGLHIANPLSPYAKKSLTGSKYLTPQDASKYGFRLTQVYPYRGDSCTTYSALDTPAEMLALEKSFNKGNHDHSAIFKVWRPYRCCKKQGHKLIDIISSGVIGTPS</sequence>
<reference evidence="3" key="1">
    <citation type="submission" date="2023-07" db="EMBL/GenBank/DDBJ databases">
        <title>Molecular identification of indigenous halophilic bacteria isolated from red sea cost, biodegradation of synthetic dyes and assessment of degraded metabolite toxicity.</title>
        <authorList>
            <person name="Chaieb K."/>
            <person name="Altayb H.N."/>
        </authorList>
    </citation>
    <scope>NUCLEOTIDE SEQUENCE [LARGE SCALE GENOMIC DNA]</scope>
    <source>
        <strain evidence="3">K20</strain>
    </source>
</reference>
<evidence type="ECO:0000313" key="2">
    <source>
        <dbReference type="EMBL" id="MCA2014638.1"/>
    </source>
</evidence>
<name>A0ABS7YH26_9VIBR</name>
<evidence type="ECO:0000313" key="3">
    <source>
        <dbReference type="Proteomes" id="UP001199044"/>
    </source>
</evidence>
<dbReference type="RefSeq" id="WP_225249259.1">
    <property type="nucleotide sequence ID" value="NZ_JAIWIU010000005.1"/>
</dbReference>
<accession>A0ABS7YH26</accession>
<dbReference type="InterPro" id="IPR009649">
    <property type="entry name" value="TraU"/>
</dbReference>
<protein>
    <submittedName>
        <fullName evidence="2">TraU family protein</fullName>
    </submittedName>
</protein>
<keyword evidence="1" id="KW-0732">Signal</keyword>